<sequence length="106" mass="12127">MAHGAILMSLETTEELIEVISRRKFDKYLTVEEREEFLESLLVKAEIVEVLENLKICRDPKDDKFLNLASSGMANYIVTGDDDLLVLKIYSGAQILNARDFLELFD</sequence>
<proteinExistence type="predicted"/>
<evidence type="ECO:0000259" key="1">
    <source>
        <dbReference type="Pfam" id="PF13470"/>
    </source>
</evidence>
<dbReference type="InterPro" id="IPR002850">
    <property type="entry name" value="PIN_toxin-like"/>
</dbReference>
<gene>
    <name evidence="2" type="ORF">GS597_03670</name>
</gene>
<dbReference type="PANTHER" id="PTHR34610:SF4">
    <property type="entry name" value="SLL8027 PROTEIN"/>
    <property type="match status" value="1"/>
</dbReference>
<dbReference type="NCBIfam" id="TIGR00305">
    <property type="entry name" value="putative toxin-antitoxin system toxin component, PIN family"/>
    <property type="match status" value="1"/>
</dbReference>
<dbReference type="PANTHER" id="PTHR34610">
    <property type="entry name" value="SSL7007 PROTEIN"/>
    <property type="match status" value="1"/>
</dbReference>
<evidence type="ECO:0000313" key="2">
    <source>
        <dbReference type="EMBL" id="NCJ05620.1"/>
    </source>
</evidence>
<dbReference type="Proteomes" id="UP000607397">
    <property type="component" value="Unassembled WGS sequence"/>
</dbReference>
<dbReference type="AlphaFoldDB" id="A0A8K2A704"/>
<comment type="caution">
    <text evidence="2">The sequence shown here is derived from an EMBL/GenBank/DDBJ whole genome shotgun (WGS) entry which is preliminary data.</text>
</comment>
<dbReference type="EMBL" id="WVIC01000005">
    <property type="protein sequence ID" value="NCJ05620.1"/>
    <property type="molecule type" value="Genomic_DNA"/>
</dbReference>
<feature type="domain" description="PIN" evidence="1">
    <location>
        <begin position="7"/>
        <end position="81"/>
    </location>
</feature>
<accession>A0A8K2A704</accession>
<protein>
    <submittedName>
        <fullName evidence="2">Putative toxin-antitoxin system toxin component, PIN family</fullName>
    </submittedName>
</protein>
<evidence type="ECO:0000313" key="3">
    <source>
        <dbReference type="Proteomes" id="UP000607397"/>
    </source>
</evidence>
<organism evidence="2 3">
    <name type="scientific">Petrachloros mirabilis ULC683</name>
    <dbReference type="NCBI Taxonomy" id="2781853"/>
    <lineage>
        <taxon>Bacteria</taxon>
        <taxon>Bacillati</taxon>
        <taxon>Cyanobacteriota</taxon>
        <taxon>Cyanophyceae</taxon>
        <taxon>Synechococcales</taxon>
        <taxon>Petrachlorosaceae</taxon>
        <taxon>Petrachloros</taxon>
        <taxon>Petrachloros mirabilis</taxon>
    </lineage>
</organism>
<keyword evidence="3" id="KW-1185">Reference proteome</keyword>
<name>A0A8K2A704_9CYAN</name>
<dbReference type="InterPro" id="IPR002716">
    <property type="entry name" value="PIN_dom"/>
</dbReference>
<dbReference type="Pfam" id="PF13470">
    <property type="entry name" value="PIN_3"/>
    <property type="match status" value="1"/>
</dbReference>
<reference evidence="2" key="1">
    <citation type="submission" date="2019-12" db="EMBL/GenBank/DDBJ databases">
        <title>High-Quality draft genome sequences of three cyanobacteria isolated from the limestone walls of the Old Cathedral of Coimbra.</title>
        <authorList>
            <person name="Tiago I."/>
            <person name="Soares F."/>
            <person name="Portugal A."/>
        </authorList>
    </citation>
    <scope>NUCLEOTIDE SEQUENCE [LARGE SCALE GENOMIC DNA]</scope>
    <source>
        <strain evidence="2">C</strain>
    </source>
</reference>